<dbReference type="RefSeq" id="WP_171710698.1">
    <property type="nucleotide sequence ID" value="NZ_JAAVLW010000005.1"/>
</dbReference>
<dbReference type="AlphaFoldDB" id="A0A7Y4H6B9"/>
<keyword evidence="1" id="KW-0812">Transmembrane</keyword>
<proteinExistence type="predicted"/>
<evidence type="ECO:0000313" key="3">
    <source>
        <dbReference type="Proteomes" id="UP000528734"/>
    </source>
</evidence>
<keyword evidence="3" id="KW-1185">Reference proteome</keyword>
<feature type="transmembrane region" description="Helical" evidence="1">
    <location>
        <begin position="27"/>
        <end position="53"/>
    </location>
</feature>
<keyword evidence="1" id="KW-1133">Transmembrane helix</keyword>
<organism evidence="2 3">
    <name type="scientific">Bradyrhizobium archetypum</name>
    <dbReference type="NCBI Taxonomy" id="2721160"/>
    <lineage>
        <taxon>Bacteria</taxon>
        <taxon>Pseudomonadati</taxon>
        <taxon>Pseudomonadota</taxon>
        <taxon>Alphaproteobacteria</taxon>
        <taxon>Hyphomicrobiales</taxon>
        <taxon>Nitrobacteraceae</taxon>
        <taxon>Bradyrhizobium</taxon>
    </lineage>
</organism>
<name>A0A7Y4H6B9_9BRAD</name>
<evidence type="ECO:0000256" key="1">
    <source>
        <dbReference type="SAM" id="Phobius"/>
    </source>
</evidence>
<protein>
    <submittedName>
        <fullName evidence="2">Uncharacterized protein</fullName>
    </submittedName>
</protein>
<evidence type="ECO:0000313" key="2">
    <source>
        <dbReference type="EMBL" id="NOJ48498.1"/>
    </source>
</evidence>
<reference evidence="2 3" key="1">
    <citation type="submission" date="2020-03" db="EMBL/GenBank/DDBJ databases">
        <title>Bradyrhizobium diversity isolated from nodules of Muelleranthus trifoliolatus.</title>
        <authorList>
            <person name="Klepa M."/>
            <person name="Helene L."/>
            <person name="Hungria M."/>
        </authorList>
    </citation>
    <scope>NUCLEOTIDE SEQUENCE [LARGE SCALE GENOMIC DNA]</scope>
    <source>
        <strain evidence="2 3">WSM 1744</strain>
    </source>
</reference>
<accession>A0A7Y4H6B9</accession>
<gene>
    <name evidence="2" type="ORF">HCN50_19955</name>
</gene>
<keyword evidence="1" id="KW-0472">Membrane</keyword>
<dbReference type="Proteomes" id="UP000528734">
    <property type="component" value="Unassembled WGS sequence"/>
</dbReference>
<dbReference type="EMBL" id="JAAVLW010000005">
    <property type="protein sequence ID" value="NOJ48498.1"/>
    <property type="molecule type" value="Genomic_DNA"/>
</dbReference>
<comment type="caution">
    <text evidence="2">The sequence shown here is derived from an EMBL/GenBank/DDBJ whole genome shotgun (WGS) entry which is preliminary data.</text>
</comment>
<sequence length="74" mass="7545">MDGEDAIAYFSGGQDAIERGGKIGADALCAVLLLAFSIAFFGWLGGAVAFPILGGGLLAVQYVLPGDDDDAPPW</sequence>